<keyword evidence="3" id="KW-1185">Reference proteome</keyword>
<sequence length="436" mass="48229">MESKRMKLATVVLIGMLTCAATACGADKRTNLGENLINNEEEEKSTVIMFGPMGKTSTDGENTSRTAQERTVLMAEEALGISVDFNTYTAQDYQEKTYDDVCVERVRSGLDDIYLLNADVIKMLGEEGTLADLSGLESVKNLREVVKTANTINGKLVAIPQEVVAYGLFINQDLFDRYDLKLPETPKDLLECCNVLKKNGFETPIGANRWWLENFVLAQGFADLYNGGNTEEEIAAINSGEAKLSDYMRPGFEFLQQLIDLGYIDAEEAYTMEAIDGEGPDFKAQKTPIVMAYWAAANAEAFYGATDFNLQVIGFPTDRGQMPVMSMTGYGINAKSENQEDTMNLLDQMVSDEALALYMETNQVISPSKNLEVDCKDALKPLNDKINEGVYVLGSNANLKVEQWGNTCLIVRELLNGASVDECMAQFDKLQEESLK</sequence>
<dbReference type="Gene3D" id="3.40.190.10">
    <property type="entry name" value="Periplasmic binding protein-like II"/>
    <property type="match status" value="2"/>
</dbReference>
<feature type="chain" id="PRO_5038813198" description="Extracellular solute-binding protein" evidence="1">
    <location>
        <begin position="24"/>
        <end position="436"/>
    </location>
</feature>
<dbReference type="AlphaFoldDB" id="N2AMC8"/>
<evidence type="ECO:0000313" key="3">
    <source>
        <dbReference type="Proteomes" id="UP000012589"/>
    </source>
</evidence>
<evidence type="ECO:0000313" key="2">
    <source>
        <dbReference type="EMBL" id="EMZ27225.1"/>
    </source>
</evidence>
<organism evidence="2 3">
    <name type="scientific">Eubacterium plexicaudatum ASF492</name>
    <dbReference type="NCBI Taxonomy" id="1235802"/>
    <lineage>
        <taxon>Bacteria</taxon>
        <taxon>Bacillati</taxon>
        <taxon>Bacillota</taxon>
        <taxon>Clostridia</taxon>
        <taxon>Eubacteriales</taxon>
        <taxon>Eubacteriaceae</taxon>
        <taxon>Eubacterium</taxon>
    </lineage>
</organism>
<gene>
    <name evidence="2" type="ORF">C823_02349</name>
</gene>
<dbReference type="STRING" id="1235802.C823_02349"/>
<dbReference type="PANTHER" id="PTHR43649">
    <property type="entry name" value="ARABINOSE-BINDING PROTEIN-RELATED"/>
    <property type="match status" value="1"/>
</dbReference>
<dbReference type="InterPro" id="IPR006059">
    <property type="entry name" value="SBP"/>
</dbReference>
<proteinExistence type="predicted"/>
<dbReference type="EMBL" id="AQFT01000072">
    <property type="protein sequence ID" value="EMZ27225.1"/>
    <property type="molecule type" value="Genomic_DNA"/>
</dbReference>
<dbReference type="HOGENOM" id="CLU_031285_14_0_9"/>
<keyword evidence="1" id="KW-0732">Signal</keyword>
<comment type="caution">
    <text evidence="2">The sequence shown here is derived from an EMBL/GenBank/DDBJ whole genome shotgun (WGS) entry which is preliminary data.</text>
</comment>
<dbReference type="InterPro" id="IPR050490">
    <property type="entry name" value="Bact_solute-bd_prot1"/>
</dbReference>
<dbReference type="eggNOG" id="COG1653">
    <property type="taxonomic scope" value="Bacteria"/>
</dbReference>
<evidence type="ECO:0000256" key="1">
    <source>
        <dbReference type="SAM" id="SignalP"/>
    </source>
</evidence>
<evidence type="ECO:0008006" key="4">
    <source>
        <dbReference type="Google" id="ProtNLM"/>
    </source>
</evidence>
<reference evidence="2 3" key="1">
    <citation type="journal article" date="2014" name="Genome Announc.">
        <title>Draft genome sequences of the altered schaedler flora, a defined bacterial community from gnotobiotic mice.</title>
        <authorList>
            <person name="Wannemuehler M.J."/>
            <person name="Overstreet A.M."/>
            <person name="Ward D.V."/>
            <person name="Phillips G.J."/>
        </authorList>
    </citation>
    <scope>NUCLEOTIDE SEQUENCE [LARGE SCALE GENOMIC DNA]</scope>
    <source>
        <strain evidence="2 3">ASF492</strain>
    </source>
</reference>
<dbReference type="PANTHER" id="PTHR43649:SF12">
    <property type="entry name" value="DIACETYLCHITOBIOSE BINDING PROTEIN DASA"/>
    <property type="match status" value="1"/>
</dbReference>
<dbReference type="PROSITE" id="PS51257">
    <property type="entry name" value="PROKAR_LIPOPROTEIN"/>
    <property type="match status" value="1"/>
</dbReference>
<name>N2AMC8_9FIRM</name>
<dbReference type="SUPFAM" id="SSF53850">
    <property type="entry name" value="Periplasmic binding protein-like II"/>
    <property type="match status" value="1"/>
</dbReference>
<dbReference type="Pfam" id="PF01547">
    <property type="entry name" value="SBP_bac_1"/>
    <property type="match status" value="1"/>
</dbReference>
<dbReference type="PATRIC" id="fig|1235802.3.peg.2487"/>
<accession>N2AMC8</accession>
<feature type="signal peptide" evidence="1">
    <location>
        <begin position="1"/>
        <end position="23"/>
    </location>
</feature>
<dbReference type="Proteomes" id="UP000012589">
    <property type="component" value="Unassembled WGS sequence"/>
</dbReference>
<protein>
    <recommendedName>
        <fullName evidence="4">Extracellular solute-binding protein</fullName>
    </recommendedName>
</protein>